<reference evidence="5" key="1">
    <citation type="submission" date="2025-08" db="UniProtKB">
        <authorList>
            <consortium name="RefSeq"/>
        </authorList>
    </citation>
    <scope>IDENTIFICATION</scope>
    <source>
        <tissue evidence="5">Blood</tissue>
    </source>
</reference>
<feature type="compositionally biased region" description="Pro residues" evidence="3">
    <location>
        <begin position="317"/>
        <end position="329"/>
    </location>
</feature>
<feature type="compositionally biased region" description="Low complexity" evidence="3">
    <location>
        <begin position="199"/>
        <end position="209"/>
    </location>
</feature>
<feature type="compositionally biased region" description="Polar residues" evidence="3">
    <location>
        <begin position="401"/>
        <end position="416"/>
    </location>
</feature>
<feature type="region of interest" description="Disordered" evidence="3">
    <location>
        <begin position="1"/>
        <end position="136"/>
    </location>
</feature>
<feature type="compositionally biased region" description="Low complexity" evidence="3">
    <location>
        <begin position="574"/>
        <end position="590"/>
    </location>
</feature>
<dbReference type="SUPFAM" id="SSF47823">
    <property type="entry name" value="lambda integrase-like, N-terminal domain"/>
    <property type="match status" value="1"/>
</dbReference>
<feature type="region of interest" description="Disordered" evidence="3">
    <location>
        <begin position="382"/>
        <end position="599"/>
    </location>
</feature>
<dbReference type="InterPro" id="IPR010998">
    <property type="entry name" value="Integrase_recombinase_N"/>
</dbReference>
<feature type="compositionally biased region" description="Basic and acidic residues" evidence="3">
    <location>
        <begin position="222"/>
        <end position="233"/>
    </location>
</feature>
<organism evidence="4 5">
    <name type="scientific">Pantherophis guttatus</name>
    <name type="common">Corn snake</name>
    <name type="synonym">Elaphe guttata</name>
    <dbReference type="NCBI Taxonomy" id="94885"/>
    <lineage>
        <taxon>Eukaryota</taxon>
        <taxon>Metazoa</taxon>
        <taxon>Chordata</taxon>
        <taxon>Craniata</taxon>
        <taxon>Vertebrata</taxon>
        <taxon>Euteleostomi</taxon>
        <taxon>Lepidosauria</taxon>
        <taxon>Squamata</taxon>
        <taxon>Bifurcata</taxon>
        <taxon>Unidentata</taxon>
        <taxon>Episquamata</taxon>
        <taxon>Toxicofera</taxon>
        <taxon>Serpentes</taxon>
        <taxon>Colubroidea</taxon>
        <taxon>Colubridae</taxon>
        <taxon>Colubrinae</taxon>
        <taxon>Pantherophis</taxon>
    </lineage>
</organism>
<dbReference type="GO" id="GO:0003677">
    <property type="term" value="F:DNA binding"/>
    <property type="evidence" value="ECO:0007669"/>
    <property type="project" value="UniProtKB-KW"/>
</dbReference>
<dbReference type="Gene3D" id="1.10.150.130">
    <property type="match status" value="1"/>
</dbReference>
<dbReference type="Proteomes" id="UP001652622">
    <property type="component" value="Unplaced"/>
</dbReference>
<dbReference type="Gene3D" id="1.10.443.10">
    <property type="entry name" value="Intergrase catalytic core"/>
    <property type="match status" value="1"/>
</dbReference>
<feature type="compositionally biased region" description="Low complexity" evidence="3">
    <location>
        <begin position="465"/>
        <end position="474"/>
    </location>
</feature>
<feature type="region of interest" description="Disordered" evidence="3">
    <location>
        <begin position="164"/>
        <end position="258"/>
    </location>
</feature>
<dbReference type="GO" id="GO:0006310">
    <property type="term" value="P:DNA recombination"/>
    <property type="evidence" value="ECO:0007669"/>
    <property type="project" value="UniProtKB-KW"/>
</dbReference>
<dbReference type="GeneID" id="117660861"/>
<evidence type="ECO:0000256" key="2">
    <source>
        <dbReference type="ARBA" id="ARBA00023172"/>
    </source>
</evidence>
<feature type="compositionally biased region" description="Gly residues" evidence="3">
    <location>
        <begin position="1"/>
        <end position="15"/>
    </location>
</feature>
<keyword evidence="2" id="KW-0233">DNA recombination</keyword>
<proteinExistence type="predicted"/>
<feature type="region of interest" description="Disordered" evidence="3">
    <location>
        <begin position="270"/>
        <end position="329"/>
    </location>
</feature>
<dbReference type="AlphaFoldDB" id="A0A6P9B1J3"/>
<dbReference type="PANTHER" id="PTHR33066">
    <property type="entry name" value="INTEGRASE_SAM-LIKE_N DOMAIN-CONTAINING PROTEIN"/>
    <property type="match status" value="1"/>
</dbReference>
<name>A0A6P9B1J3_PANGU</name>
<evidence type="ECO:0000256" key="1">
    <source>
        <dbReference type="ARBA" id="ARBA00023125"/>
    </source>
</evidence>
<evidence type="ECO:0000313" key="5">
    <source>
        <dbReference type="RefSeq" id="XP_034265069.1"/>
    </source>
</evidence>
<dbReference type="RefSeq" id="XP_034265069.1">
    <property type="nucleotide sequence ID" value="XM_034409178.2"/>
</dbReference>
<evidence type="ECO:0000256" key="3">
    <source>
        <dbReference type="SAM" id="MobiDB-lite"/>
    </source>
</evidence>
<keyword evidence="4" id="KW-1185">Reference proteome</keyword>
<dbReference type="InterPro" id="IPR013762">
    <property type="entry name" value="Integrase-like_cat_sf"/>
</dbReference>
<gene>
    <name evidence="5" type="primary">LOC117660861</name>
</gene>
<accession>A0A6P9B1J3</accession>
<dbReference type="InterPro" id="IPR011010">
    <property type="entry name" value="DNA_brk_join_enz"/>
</dbReference>
<dbReference type="OMA" id="PSTHERF"/>
<dbReference type="GO" id="GO:0015074">
    <property type="term" value="P:DNA integration"/>
    <property type="evidence" value="ECO:0007669"/>
    <property type="project" value="InterPro"/>
</dbReference>
<keyword evidence="1" id="KW-0238">DNA-binding</keyword>
<dbReference type="SUPFAM" id="SSF56349">
    <property type="entry name" value="DNA breaking-rejoining enzymes"/>
    <property type="match status" value="1"/>
</dbReference>
<sequence length="965" mass="101035">MGGHILGHLGQGDCQGGPLPRISLHTPDPISQMPFLSGSGSSAPDGIGHSTSSRDSGHRTGTSGAARTRLLLPPVRHPEVVGGLEGNSRPQIPEPTDPIPSVQNAVPQLHLGGYQARGPSVLNRSDGGLPPRSSPHGLQAVPPLLLCGSSLSISSPPIRPILGPPSFYKNHGRASGLPPDSSSKDPGLSGRSPRPVDFGGSSAPGLGHHPPGPGEPRVFRQHGQEPFDTHDSHTAPGSHHRFGGRQGLSFPGPPVQPAVTGQVSVVRETSLPGSPVQAPGKDGLLHRDHPLGASPLQGSAVVSDPVPKTSSRDFRPQGPPSPQSSPLPPVVVFSSSPQGEGVQGVPIPYSDYRCQSPGLGGPPVLVHGPGVLVPVRSDTQYKLVGTSGHPPGPSDLPGSGVRQTRIGTDGQCSRQGSCKPPGGDPVSPPHAGGRESGSLGGVSPEVPPGISHIGRDEHPGGLAQPGVSGPRGVGPRPGPVSDDHRPPGPPGGGSVRHSGQSPDREILLSLPGAGGGGSGRNTQQLAGRPPLCLSASASHSQSHQKDAVPPGGAPVDCPVLAPSAMVRGPPSPVRPSSLASSSRQSDSSSRAVTAPGSGVASANRLAVERSLLKKSKIPSRVANTIQAARRPSTTRIYDSTWRSFVSWCNHRSIVPTSASTVQVLVFLQDGFEAGLAPNTLRRQVSALSTILCCGSRHSLSSRSLIRLFLRGASNLRPGSIHRYPSWDLPLVLDALTKAPFEPLRSVGLRFLSYKVAFLLAITSARRISELAALSIRADLCVFHPDRVVLRLDPTFLPKVNSPYHRAQELVLPNFCPRPSLPLERAWHSLDVRRALRIYIHRTSDFRRSESLLVSFQPSSMGQKVSSITVGRWIRATIATAYGSQALPVPPRITAHSTRSAATSAAWATQASLEEICRAAAWSSPTPFIRHYRLDQFASADAAFGRRVLQQVLQRTSSSARATPSL</sequence>
<dbReference type="KEGG" id="pgut:117660861"/>
<dbReference type="PANTHER" id="PTHR33066:SF2">
    <property type="entry name" value="FILAGGRIN-2-LIKE"/>
    <property type="match status" value="1"/>
</dbReference>
<evidence type="ECO:0000313" key="4">
    <source>
        <dbReference type="Proteomes" id="UP001652622"/>
    </source>
</evidence>
<protein>
    <submittedName>
        <fullName evidence="5">Collagen alpha-1(III) chain-like</fullName>
    </submittedName>
</protein>
<feature type="compositionally biased region" description="Polar residues" evidence="3">
    <location>
        <begin position="49"/>
        <end position="65"/>
    </location>
</feature>